<keyword evidence="4" id="KW-0028">Amino-acid biosynthesis</keyword>
<evidence type="ECO:0000256" key="2">
    <source>
        <dbReference type="ARBA" id="ARBA00022679"/>
    </source>
</evidence>
<feature type="binding site" evidence="4">
    <location>
        <position position="142"/>
    </location>
    <ligand>
        <name>N(2)-acetyl-L-ornithine</name>
        <dbReference type="ChEBI" id="CHEBI:57805"/>
    </ligand>
</feature>
<feature type="binding site" evidence="4">
    <location>
        <position position="281"/>
    </location>
    <ligand>
        <name>N(2)-acetyl-L-ornithine</name>
        <dbReference type="ChEBI" id="CHEBI:57805"/>
    </ligand>
</feature>
<keyword evidence="2 4" id="KW-0808">Transferase</keyword>
<dbReference type="SUPFAM" id="SSF53383">
    <property type="entry name" value="PLP-dependent transferases"/>
    <property type="match status" value="1"/>
</dbReference>
<dbReference type="GO" id="GO:0030170">
    <property type="term" value="F:pyridoxal phosphate binding"/>
    <property type="evidence" value="ECO:0007669"/>
    <property type="project" value="InterPro"/>
</dbReference>
<dbReference type="Gene3D" id="3.40.640.10">
    <property type="entry name" value="Type I PLP-dependent aspartate aminotransferase-like (Major domain)"/>
    <property type="match status" value="1"/>
</dbReference>
<dbReference type="InterPro" id="IPR015424">
    <property type="entry name" value="PyrdxlP-dep_Trfase"/>
</dbReference>
<dbReference type="PANTHER" id="PTHR11986:SF113">
    <property type="entry name" value="SUCCINYLORNITHINE TRANSAMINASE"/>
    <property type="match status" value="1"/>
</dbReference>
<evidence type="ECO:0000313" key="6">
    <source>
        <dbReference type="Proteomes" id="UP000635983"/>
    </source>
</evidence>
<comment type="subunit">
    <text evidence="4">Homodimer.</text>
</comment>
<dbReference type="HAMAP" id="MF_01107">
    <property type="entry name" value="ArgD_aminotrans_3"/>
    <property type="match status" value="1"/>
</dbReference>
<feature type="binding site" evidence="4">
    <location>
        <begin position="224"/>
        <end position="227"/>
    </location>
    <ligand>
        <name>pyridoxal 5'-phosphate</name>
        <dbReference type="ChEBI" id="CHEBI:597326"/>
    </ligand>
</feature>
<keyword evidence="1 4" id="KW-0032">Aminotransferase</keyword>
<keyword evidence="6" id="KW-1185">Reference proteome</keyword>
<dbReference type="InterPro" id="IPR015422">
    <property type="entry name" value="PyrdxlP-dep_Trfase_small"/>
</dbReference>
<feature type="binding site" evidence="4">
    <location>
        <position position="282"/>
    </location>
    <ligand>
        <name>pyridoxal 5'-phosphate</name>
        <dbReference type="ChEBI" id="CHEBI:597326"/>
    </ligand>
</feature>
<dbReference type="GO" id="GO:0003992">
    <property type="term" value="F:N2-acetyl-L-ornithine:2-oxoglutarate 5-aminotransferase activity"/>
    <property type="evidence" value="ECO:0007669"/>
    <property type="project" value="UniProtKB-UniRule"/>
</dbReference>
<dbReference type="AlphaFoldDB" id="A0A917UU03"/>
<protein>
    <recommendedName>
        <fullName evidence="4">Acetylornithine aminotransferase</fullName>
        <shortName evidence="4">ACOAT</shortName>
        <ecNumber evidence="4">2.6.1.11</ecNumber>
    </recommendedName>
</protein>
<feature type="binding site" evidence="4">
    <location>
        <begin position="106"/>
        <end position="107"/>
    </location>
    <ligand>
        <name>pyridoxal 5'-phosphate</name>
        <dbReference type="ChEBI" id="CHEBI:597326"/>
    </ligand>
</feature>
<dbReference type="PROSITE" id="PS00600">
    <property type="entry name" value="AA_TRANSFER_CLASS_3"/>
    <property type="match status" value="1"/>
</dbReference>
<comment type="caution">
    <text evidence="5">The sequence shown here is derived from an EMBL/GenBank/DDBJ whole genome shotgun (WGS) entry which is preliminary data.</text>
</comment>
<dbReference type="NCBIfam" id="TIGR03246">
    <property type="entry name" value="arg_catab_astC"/>
    <property type="match status" value="1"/>
</dbReference>
<dbReference type="Proteomes" id="UP000635983">
    <property type="component" value="Unassembled WGS sequence"/>
</dbReference>
<dbReference type="NCBIfam" id="NF003468">
    <property type="entry name" value="PRK05093.1"/>
    <property type="match status" value="1"/>
</dbReference>
<evidence type="ECO:0000256" key="1">
    <source>
        <dbReference type="ARBA" id="ARBA00022576"/>
    </source>
</evidence>
<comment type="subcellular location">
    <subcellularLocation>
        <location evidence="4">Cytoplasm</location>
    </subcellularLocation>
</comment>
<dbReference type="CDD" id="cd00610">
    <property type="entry name" value="OAT_like"/>
    <property type="match status" value="1"/>
</dbReference>
<reference evidence="5" key="2">
    <citation type="submission" date="2020-09" db="EMBL/GenBank/DDBJ databases">
        <authorList>
            <person name="Sun Q."/>
            <person name="Ohkuma M."/>
        </authorList>
    </citation>
    <scope>NUCLEOTIDE SEQUENCE</scope>
    <source>
        <strain evidence="5">JCM 30078</strain>
    </source>
</reference>
<name>A0A917UU03_9PSED</name>
<reference evidence="5" key="1">
    <citation type="journal article" date="2014" name="Int. J. Syst. Evol. Microbiol.">
        <title>Complete genome sequence of Corynebacterium casei LMG S-19264T (=DSM 44701T), isolated from a smear-ripened cheese.</title>
        <authorList>
            <consortium name="US DOE Joint Genome Institute (JGI-PGF)"/>
            <person name="Walter F."/>
            <person name="Albersmeier A."/>
            <person name="Kalinowski J."/>
            <person name="Ruckert C."/>
        </authorList>
    </citation>
    <scope>NUCLEOTIDE SEQUENCE</scope>
    <source>
        <strain evidence="5">JCM 30078</strain>
    </source>
</reference>
<accession>A0A917UU03</accession>
<dbReference type="NCBIfam" id="TIGR00707">
    <property type="entry name" value="argD"/>
    <property type="match status" value="1"/>
</dbReference>
<comment type="similarity">
    <text evidence="4">Belongs to the class-III pyridoxal-phosphate-dependent aminotransferase family. ArgD subfamily.</text>
</comment>
<dbReference type="PANTHER" id="PTHR11986">
    <property type="entry name" value="AMINOTRANSFERASE CLASS III"/>
    <property type="match status" value="1"/>
</dbReference>
<sequence length="406" mass="43881">MKDITVKRQDFDRYLVPTYAPAPFIPVHGRGARLWDQDGRERVDFTSGIAVNVLGHGHPALLKALREQADHLWHVSNGFTNEPALRLAKRLVEATFAERVFFCNSGAEANEAALKLARRVASDRFGQQKYEIVAAGNSFHGRSLFTVNVGGQPKYAEGFGPNIEGIRHVPFDDITALRDAVSERTCAVMLEPVQGEGGVIPADADYLRAARELCDTHNALLIFDEVQTGVGRCGELYAYQHYGVTPDVMTSAKGLGGGFPIGAMLTLARFAAHLTPGTHGTTYGGNPLACAVAEAVLQQVDTPAMRSGVHERHTCFVESLDVLARRYGVFGSPRGLGLLLGCPLTERYAGQAKAICNIAADEGVMILQAGPGVLRFAPSLVIDASDIEKGLSRLERALTRFLGDRQ</sequence>
<dbReference type="NCBIfam" id="NF009047">
    <property type="entry name" value="PRK12381.1"/>
    <property type="match status" value="1"/>
</dbReference>
<keyword evidence="3 4" id="KW-0663">Pyridoxal phosphate</keyword>
<dbReference type="EMBL" id="BMPO01000002">
    <property type="protein sequence ID" value="GGJ85426.1"/>
    <property type="molecule type" value="Genomic_DNA"/>
</dbReference>
<dbReference type="Gene3D" id="3.90.1150.10">
    <property type="entry name" value="Aspartate Aminotransferase, domain 1"/>
    <property type="match status" value="1"/>
</dbReference>
<dbReference type="InterPro" id="IPR017652">
    <property type="entry name" value="Ac/SucOrn_transaminase_bac"/>
</dbReference>
<dbReference type="InterPro" id="IPR015421">
    <property type="entry name" value="PyrdxlP-dep_Trfase_major"/>
</dbReference>
<evidence type="ECO:0000256" key="4">
    <source>
        <dbReference type="HAMAP-Rule" id="MF_01107"/>
    </source>
</evidence>
<keyword evidence="4" id="KW-0055">Arginine biosynthesis</keyword>
<comment type="pathway">
    <text evidence="4">Amino-acid biosynthesis; L-arginine biosynthesis; N(2)-acetyl-L-ornithine from L-glutamate: step 4/4.</text>
</comment>
<dbReference type="GO" id="GO:0005737">
    <property type="term" value="C:cytoplasm"/>
    <property type="evidence" value="ECO:0007669"/>
    <property type="project" value="UniProtKB-SubCell"/>
</dbReference>
<dbReference type="GO" id="GO:0042802">
    <property type="term" value="F:identical protein binding"/>
    <property type="evidence" value="ECO:0007669"/>
    <property type="project" value="TreeGrafter"/>
</dbReference>
<dbReference type="NCBIfam" id="NF002325">
    <property type="entry name" value="PRK01278.1"/>
    <property type="match status" value="1"/>
</dbReference>
<keyword evidence="4" id="KW-0963">Cytoplasm</keyword>
<dbReference type="InterPro" id="IPR049704">
    <property type="entry name" value="Aminotrans_3_PPA_site"/>
</dbReference>
<dbReference type="InterPro" id="IPR005814">
    <property type="entry name" value="Aminotrans_3"/>
</dbReference>
<dbReference type="InterPro" id="IPR004636">
    <property type="entry name" value="AcOrn/SuccOrn_fam"/>
</dbReference>
<gene>
    <name evidence="5" type="primary">argD1</name>
    <name evidence="4" type="synonym">argD</name>
    <name evidence="5" type="ORF">GCM10009304_09340</name>
</gene>
<evidence type="ECO:0000256" key="3">
    <source>
        <dbReference type="ARBA" id="ARBA00022898"/>
    </source>
</evidence>
<feature type="modified residue" description="N6-(pyridoxal phosphate)lysine" evidence="4">
    <location>
        <position position="253"/>
    </location>
</feature>
<dbReference type="EC" id="2.6.1.11" evidence="4"/>
<comment type="miscellaneous">
    <text evidence="4">May also have succinyldiaminopimelate aminotransferase activity, thus carrying out the corresponding step in lysine biosynthesis.</text>
</comment>
<comment type="catalytic activity">
    <reaction evidence="4">
        <text>N(2)-acetyl-L-ornithine + 2-oxoglutarate = N-acetyl-L-glutamate 5-semialdehyde + L-glutamate</text>
        <dbReference type="Rhea" id="RHEA:18049"/>
        <dbReference type="ChEBI" id="CHEBI:16810"/>
        <dbReference type="ChEBI" id="CHEBI:29123"/>
        <dbReference type="ChEBI" id="CHEBI:29985"/>
        <dbReference type="ChEBI" id="CHEBI:57805"/>
        <dbReference type="EC" id="2.6.1.11"/>
    </reaction>
</comment>
<dbReference type="PIRSF" id="PIRSF000521">
    <property type="entry name" value="Transaminase_4ab_Lys_Orn"/>
    <property type="match status" value="1"/>
</dbReference>
<dbReference type="GO" id="GO:0006526">
    <property type="term" value="P:L-arginine biosynthetic process"/>
    <property type="evidence" value="ECO:0007669"/>
    <property type="project" value="UniProtKB-UniRule"/>
</dbReference>
<feature type="binding site" evidence="4">
    <location>
        <position position="139"/>
    </location>
    <ligand>
        <name>pyridoxal 5'-phosphate</name>
        <dbReference type="ChEBI" id="CHEBI:597326"/>
    </ligand>
</feature>
<comment type="cofactor">
    <cofactor evidence="4">
        <name>pyridoxal 5'-phosphate</name>
        <dbReference type="ChEBI" id="CHEBI:597326"/>
    </cofactor>
    <text evidence="4">Binds 1 pyridoxal phosphate per subunit.</text>
</comment>
<organism evidence="5 6">
    <name type="scientific">Pseudomonas matsuisoli</name>
    <dbReference type="NCBI Taxonomy" id="1515666"/>
    <lineage>
        <taxon>Bacteria</taxon>
        <taxon>Pseudomonadati</taxon>
        <taxon>Pseudomonadota</taxon>
        <taxon>Gammaproteobacteria</taxon>
        <taxon>Pseudomonadales</taxon>
        <taxon>Pseudomonadaceae</taxon>
        <taxon>Pseudomonas</taxon>
    </lineage>
</organism>
<dbReference type="Pfam" id="PF00202">
    <property type="entry name" value="Aminotran_3"/>
    <property type="match status" value="1"/>
</dbReference>
<dbReference type="RefSeq" id="WP_188981991.1">
    <property type="nucleotide sequence ID" value="NZ_BMPO01000002.1"/>
</dbReference>
<dbReference type="InterPro" id="IPR050103">
    <property type="entry name" value="Class-III_PLP-dep_AT"/>
</dbReference>
<dbReference type="FunFam" id="3.40.640.10:FF:000004">
    <property type="entry name" value="Acetylornithine aminotransferase"/>
    <property type="match status" value="1"/>
</dbReference>
<proteinExistence type="inferred from homology"/>
<evidence type="ECO:0000313" key="5">
    <source>
        <dbReference type="EMBL" id="GGJ85426.1"/>
    </source>
</evidence>